<organism evidence="1">
    <name type="scientific">Octopus bimaculoides</name>
    <name type="common">California two-spotted octopus</name>
    <dbReference type="NCBI Taxonomy" id="37653"/>
    <lineage>
        <taxon>Eukaryota</taxon>
        <taxon>Metazoa</taxon>
        <taxon>Spiralia</taxon>
        <taxon>Lophotrochozoa</taxon>
        <taxon>Mollusca</taxon>
        <taxon>Cephalopoda</taxon>
        <taxon>Coleoidea</taxon>
        <taxon>Octopodiformes</taxon>
        <taxon>Octopoda</taxon>
        <taxon>Incirrata</taxon>
        <taxon>Octopodidae</taxon>
        <taxon>Octopus</taxon>
    </lineage>
</organism>
<accession>A0A0L8I6X3</accession>
<sequence>MSQSSFFNCEYVYLCMRVNHLKFTKNNCVGRGFGNKKYLTVIHLNIQRLAKGKFRYKFHVFFKYIL</sequence>
<dbReference type="AlphaFoldDB" id="A0A0L8I6X3"/>
<evidence type="ECO:0000313" key="1">
    <source>
        <dbReference type="EMBL" id="KOF97139.1"/>
    </source>
</evidence>
<protein>
    <submittedName>
        <fullName evidence="1">Uncharacterized protein</fullName>
    </submittedName>
</protein>
<dbReference type="EMBL" id="KQ416390">
    <property type="protein sequence ID" value="KOF97139.1"/>
    <property type="molecule type" value="Genomic_DNA"/>
</dbReference>
<reference evidence="1" key="1">
    <citation type="submission" date="2015-07" db="EMBL/GenBank/DDBJ databases">
        <title>MeaNS - Measles Nucleotide Surveillance Program.</title>
        <authorList>
            <person name="Tran T."/>
            <person name="Druce J."/>
        </authorList>
    </citation>
    <scope>NUCLEOTIDE SEQUENCE</scope>
    <source>
        <strain evidence="1">UCB-OBI-ISO-001</strain>
        <tissue evidence="1">Gonad</tissue>
    </source>
</reference>
<gene>
    <name evidence="1" type="ORF">OCBIM_22031192mg</name>
</gene>
<proteinExistence type="predicted"/>
<name>A0A0L8I6X3_OCTBM</name>